<evidence type="ECO:0000256" key="1">
    <source>
        <dbReference type="SAM" id="Coils"/>
    </source>
</evidence>
<feature type="coiled-coil region" evidence="1">
    <location>
        <begin position="43"/>
        <end position="70"/>
    </location>
</feature>
<dbReference type="RefSeq" id="WP_320325688.1">
    <property type="nucleotide sequence ID" value="NZ_JALBUS010000007.1"/>
</dbReference>
<dbReference type="Proteomes" id="UP001285244">
    <property type="component" value="Unassembled WGS sequence"/>
</dbReference>
<comment type="caution">
    <text evidence="2">The sequence shown here is derived from an EMBL/GenBank/DDBJ whole genome shotgun (WGS) entry which is preliminary data.</text>
</comment>
<gene>
    <name evidence="2" type="ORF">MOZ64_05995</name>
</gene>
<evidence type="ECO:0000313" key="3">
    <source>
        <dbReference type="Proteomes" id="UP001285244"/>
    </source>
</evidence>
<organism evidence="2 3">
    <name type="scientific">Absicoccus intestinalis</name>
    <dbReference type="NCBI Taxonomy" id="2926319"/>
    <lineage>
        <taxon>Bacteria</taxon>
        <taxon>Bacillati</taxon>
        <taxon>Bacillota</taxon>
        <taxon>Erysipelotrichia</taxon>
        <taxon>Erysipelotrichales</taxon>
        <taxon>Erysipelotrichaceae</taxon>
        <taxon>Absicoccus</taxon>
    </lineage>
</organism>
<protein>
    <submittedName>
        <fullName evidence="2">Uncharacterized protein</fullName>
    </submittedName>
</protein>
<reference evidence="2 3" key="1">
    <citation type="submission" date="2022-03" db="EMBL/GenBank/DDBJ databases">
        <title>Novel taxa within the pig intestine.</title>
        <authorList>
            <person name="Wylensek D."/>
            <person name="Bishof K."/>
            <person name="Afrizal A."/>
            <person name="Clavel T."/>
        </authorList>
    </citation>
    <scope>NUCLEOTIDE SEQUENCE [LARGE SCALE GENOMIC DNA]</scope>
    <source>
        <strain evidence="2 3">Cla-KB-P134</strain>
    </source>
</reference>
<proteinExistence type="predicted"/>
<keyword evidence="3" id="KW-1185">Reference proteome</keyword>
<accession>A0ABU4WLH5</accession>
<name>A0ABU4WLH5_9FIRM</name>
<evidence type="ECO:0000313" key="2">
    <source>
        <dbReference type="EMBL" id="MDX8417392.1"/>
    </source>
</evidence>
<dbReference type="EMBL" id="JALBUS010000007">
    <property type="protein sequence ID" value="MDX8417392.1"/>
    <property type="molecule type" value="Genomic_DNA"/>
</dbReference>
<keyword evidence="1" id="KW-0175">Coiled coil</keyword>
<sequence>MTTQDILFWMDFQDELEKFMPADTANEITRKLIEREDKKQGDIESLKWLNDDLDDELQEYKDMIDEIRRIV</sequence>